<evidence type="ECO:0000313" key="3">
    <source>
        <dbReference type="EMBL" id="WFP94194.1"/>
    </source>
</evidence>
<keyword evidence="3" id="KW-0614">Plasmid</keyword>
<dbReference type="InterPro" id="IPR058163">
    <property type="entry name" value="LysR-type_TF_proteobact-type"/>
</dbReference>
<dbReference type="RefSeq" id="WP_156553053.1">
    <property type="nucleotide sequence ID" value="NZ_CP015881.1"/>
</dbReference>
<evidence type="ECO:0000313" key="4">
    <source>
        <dbReference type="Proteomes" id="UP001214094"/>
    </source>
</evidence>
<keyword evidence="4" id="KW-1185">Reference proteome</keyword>
<accession>A0ABY8HS29</accession>
<name>A0ABY8HS29_ENSAD</name>
<dbReference type="PANTHER" id="PTHR30537:SF5">
    <property type="entry name" value="HTH-TYPE TRANSCRIPTIONAL ACTIVATOR TTDR-RELATED"/>
    <property type="match status" value="1"/>
</dbReference>
<dbReference type="SUPFAM" id="SSF53850">
    <property type="entry name" value="Periplasmic binding protein-like II"/>
    <property type="match status" value="1"/>
</dbReference>
<evidence type="ECO:0000259" key="2">
    <source>
        <dbReference type="Pfam" id="PF03466"/>
    </source>
</evidence>
<reference evidence="3 4" key="1">
    <citation type="submission" date="2023-03" db="EMBL/GenBank/DDBJ databases">
        <title>Comparative genome and transcriptome analysis combination mining strategies for increasing vitamin B12 production of Ensifer adhaerens strain.</title>
        <authorList>
            <person name="Yongheng L."/>
        </authorList>
    </citation>
    <scope>NUCLEOTIDE SEQUENCE [LARGE SCALE GENOMIC DNA]</scope>
    <source>
        <strain evidence="3 4">Casida A-T305</strain>
        <plasmid evidence="3 4">unnamedA</plasmid>
    </source>
</reference>
<dbReference type="GeneID" id="29520829"/>
<dbReference type="Proteomes" id="UP001214094">
    <property type="component" value="Plasmid unnamedA"/>
</dbReference>
<organism evidence="3 4">
    <name type="scientific">Ensifer adhaerens</name>
    <name type="common">Sinorhizobium morelense</name>
    <dbReference type="NCBI Taxonomy" id="106592"/>
    <lineage>
        <taxon>Bacteria</taxon>
        <taxon>Pseudomonadati</taxon>
        <taxon>Pseudomonadota</taxon>
        <taxon>Alphaproteobacteria</taxon>
        <taxon>Hyphomicrobiales</taxon>
        <taxon>Rhizobiaceae</taxon>
        <taxon>Sinorhizobium/Ensifer group</taxon>
        <taxon>Ensifer</taxon>
    </lineage>
</organism>
<geneLocation type="plasmid" evidence="3 4">
    <name>unnamedA</name>
</geneLocation>
<dbReference type="PANTHER" id="PTHR30537">
    <property type="entry name" value="HTH-TYPE TRANSCRIPTIONAL REGULATOR"/>
    <property type="match status" value="1"/>
</dbReference>
<comment type="similarity">
    <text evidence="1">Belongs to the LysR transcriptional regulatory family.</text>
</comment>
<dbReference type="Pfam" id="PF03466">
    <property type="entry name" value="LysR_substrate"/>
    <property type="match status" value="1"/>
</dbReference>
<protein>
    <submittedName>
        <fullName evidence="3">LysR substrate-binding domain-containing protein</fullName>
    </submittedName>
</protein>
<gene>
    <name evidence="3" type="ORF">P4B07_23580</name>
</gene>
<dbReference type="Gene3D" id="3.40.190.290">
    <property type="match status" value="1"/>
</dbReference>
<feature type="domain" description="LysR substrate-binding" evidence="2">
    <location>
        <begin position="20"/>
        <end position="169"/>
    </location>
</feature>
<dbReference type="InterPro" id="IPR005119">
    <property type="entry name" value="LysR_subst-bd"/>
</dbReference>
<sequence length="174" mass="18487">MGVADHLEIVHAEVDGMFPRVGNLEDSSLIARKIGRTEASIFAAPALFPAQGMSQLPSDLTTYQLIDEQIAPGESQTWTLHHAAQDPVKVEFKPRMCANSVRGISEAIEAGIGIGRLPTVIGRRMVAEGTAIQILPGWAGPGLDISLIHPASRGMLPGVCLLIDTLSREAGAFL</sequence>
<evidence type="ECO:0000256" key="1">
    <source>
        <dbReference type="ARBA" id="ARBA00009437"/>
    </source>
</evidence>
<proteinExistence type="inferred from homology"/>
<dbReference type="EMBL" id="CP121309">
    <property type="protein sequence ID" value="WFP94194.1"/>
    <property type="molecule type" value="Genomic_DNA"/>
</dbReference>